<comment type="caution">
    <text evidence="1">The sequence shown here is derived from an EMBL/GenBank/DDBJ whole genome shotgun (WGS) entry which is preliminary data.</text>
</comment>
<reference evidence="1" key="1">
    <citation type="submission" date="2022-08" db="EMBL/GenBank/DDBJ databases">
        <authorList>
            <person name="Kallberg Y."/>
            <person name="Tangrot J."/>
            <person name="Rosling A."/>
        </authorList>
    </citation>
    <scope>NUCLEOTIDE SEQUENCE</scope>
    <source>
        <strain evidence="1">Wild A</strain>
    </source>
</reference>
<organism evidence="1 2">
    <name type="scientific">Funneliformis geosporum</name>
    <dbReference type="NCBI Taxonomy" id="1117311"/>
    <lineage>
        <taxon>Eukaryota</taxon>
        <taxon>Fungi</taxon>
        <taxon>Fungi incertae sedis</taxon>
        <taxon>Mucoromycota</taxon>
        <taxon>Glomeromycotina</taxon>
        <taxon>Glomeromycetes</taxon>
        <taxon>Glomerales</taxon>
        <taxon>Glomeraceae</taxon>
        <taxon>Funneliformis</taxon>
    </lineage>
</organism>
<dbReference type="AlphaFoldDB" id="A0A9W4T025"/>
<proteinExistence type="predicted"/>
<evidence type="ECO:0000313" key="2">
    <source>
        <dbReference type="Proteomes" id="UP001153678"/>
    </source>
</evidence>
<accession>A0A9W4T025</accession>
<dbReference type="Proteomes" id="UP001153678">
    <property type="component" value="Unassembled WGS sequence"/>
</dbReference>
<dbReference type="EMBL" id="CAMKVN010006062">
    <property type="protein sequence ID" value="CAI2189801.1"/>
    <property type="molecule type" value="Genomic_DNA"/>
</dbReference>
<gene>
    <name evidence="1" type="ORF">FWILDA_LOCUS14260</name>
</gene>
<protein>
    <submittedName>
        <fullName evidence="1">3787_t:CDS:1</fullName>
    </submittedName>
</protein>
<name>A0A9W4T025_9GLOM</name>
<keyword evidence="2" id="KW-1185">Reference proteome</keyword>
<evidence type="ECO:0000313" key="1">
    <source>
        <dbReference type="EMBL" id="CAI2189801.1"/>
    </source>
</evidence>
<sequence>MTINFAPIKINLRAAAERKENFIKEYHKRLAYFRLQEALSLENALDVIIAINDIHVEVNINEKLQNCQHKARPHRCGLGNIWSFGVEGIVFVEDEGAYSVALSREYVFYLLRTFILQRPILTETIIPEF</sequence>